<sequence>TGSTNVVLYEVFVEAMNRHPYFTLLVNCNDQQYNDCALSFHSNTIHSLEKPKISCCSSADMLERDVTQIVLLMPGIFPFGFQPDLQLCVLC</sequence>
<accession>W6XZ58</accession>
<dbReference type="EMBL" id="KI964625">
    <property type="protein sequence ID" value="EUC32747.1"/>
    <property type="molecule type" value="Genomic_DNA"/>
</dbReference>
<dbReference type="KEGG" id="bze:COCCADRAFT_97885"/>
<organism evidence="1 2">
    <name type="scientific">Cochliobolus carbonum (strain 26-R-13)</name>
    <name type="common">Maize leaf spot fungus</name>
    <name type="synonym">Bipolaris zeicola</name>
    <dbReference type="NCBI Taxonomy" id="930089"/>
    <lineage>
        <taxon>Eukaryota</taxon>
        <taxon>Fungi</taxon>
        <taxon>Dikarya</taxon>
        <taxon>Ascomycota</taxon>
        <taxon>Pezizomycotina</taxon>
        <taxon>Dothideomycetes</taxon>
        <taxon>Pleosporomycetidae</taxon>
        <taxon>Pleosporales</taxon>
        <taxon>Pleosporineae</taxon>
        <taxon>Pleosporaceae</taxon>
        <taxon>Bipolaris</taxon>
    </lineage>
</organism>
<reference evidence="1 2" key="1">
    <citation type="journal article" date="2013" name="PLoS Genet.">
        <title>Comparative genome structure, secondary metabolite, and effector coding capacity across Cochliobolus pathogens.</title>
        <authorList>
            <person name="Condon B.J."/>
            <person name="Leng Y."/>
            <person name="Wu D."/>
            <person name="Bushley K.E."/>
            <person name="Ohm R.A."/>
            <person name="Otillar R."/>
            <person name="Martin J."/>
            <person name="Schackwitz W."/>
            <person name="Grimwood J."/>
            <person name="MohdZainudin N."/>
            <person name="Xue C."/>
            <person name="Wang R."/>
            <person name="Manning V.A."/>
            <person name="Dhillon B."/>
            <person name="Tu Z.J."/>
            <person name="Steffenson B.J."/>
            <person name="Salamov A."/>
            <person name="Sun H."/>
            <person name="Lowry S."/>
            <person name="LaButti K."/>
            <person name="Han J."/>
            <person name="Copeland A."/>
            <person name="Lindquist E."/>
            <person name="Barry K."/>
            <person name="Schmutz J."/>
            <person name="Baker S.E."/>
            <person name="Ciuffetti L.M."/>
            <person name="Grigoriev I.V."/>
            <person name="Zhong S."/>
            <person name="Turgeon B.G."/>
        </authorList>
    </citation>
    <scope>NUCLEOTIDE SEQUENCE [LARGE SCALE GENOMIC DNA]</scope>
    <source>
        <strain evidence="1 2">26-R-13</strain>
    </source>
</reference>
<dbReference type="RefSeq" id="XP_007712942.1">
    <property type="nucleotide sequence ID" value="XM_007714752.1"/>
</dbReference>
<dbReference type="GeneID" id="19154467"/>
<dbReference type="HOGENOM" id="CLU_2432781_0_0_1"/>
<dbReference type="Proteomes" id="UP000053841">
    <property type="component" value="Unassembled WGS sequence"/>
</dbReference>
<evidence type="ECO:0000313" key="2">
    <source>
        <dbReference type="Proteomes" id="UP000053841"/>
    </source>
</evidence>
<protein>
    <submittedName>
        <fullName evidence="1">Uncharacterized protein</fullName>
    </submittedName>
</protein>
<dbReference type="AlphaFoldDB" id="W6XZ58"/>
<gene>
    <name evidence="1" type="ORF">COCCADRAFT_97885</name>
</gene>
<name>W6XZ58_COCC2</name>
<keyword evidence="2" id="KW-1185">Reference proteome</keyword>
<proteinExistence type="predicted"/>
<evidence type="ECO:0000313" key="1">
    <source>
        <dbReference type="EMBL" id="EUC32747.1"/>
    </source>
</evidence>
<feature type="non-terminal residue" evidence="1">
    <location>
        <position position="1"/>
    </location>
</feature>